<dbReference type="SMART" id="SM00612">
    <property type="entry name" value="Kelch"/>
    <property type="match status" value="2"/>
</dbReference>
<gene>
    <name evidence="1" type="ORF">JCGZ_06242</name>
</gene>
<dbReference type="SUPFAM" id="SSF117281">
    <property type="entry name" value="Kelch motif"/>
    <property type="match status" value="1"/>
</dbReference>
<dbReference type="Pfam" id="PF24681">
    <property type="entry name" value="Kelch_KLHDC2_KLHL20_DRC7"/>
    <property type="match status" value="1"/>
</dbReference>
<name>A0A067KLR2_JATCU</name>
<dbReference type="GO" id="GO:0080037">
    <property type="term" value="P:negative regulation of cytokinin-activated signaling pathway"/>
    <property type="evidence" value="ECO:0007669"/>
    <property type="project" value="InterPro"/>
</dbReference>
<dbReference type="EMBL" id="KK914415">
    <property type="protein sequence ID" value="KDP37186.1"/>
    <property type="molecule type" value="Genomic_DNA"/>
</dbReference>
<evidence type="ECO:0000313" key="2">
    <source>
        <dbReference type="Proteomes" id="UP000027138"/>
    </source>
</evidence>
<dbReference type="GO" id="GO:2000762">
    <property type="term" value="P:regulation of phenylpropanoid metabolic process"/>
    <property type="evidence" value="ECO:0007669"/>
    <property type="project" value="InterPro"/>
</dbReference>
<evidence type="ECO:0008006" key="3">
    <source>
        <dbReference type="Google" id="ProtNLM"/>
    </source>
</evidence>
<protein>
    <recommendedName>
        <fullName evidence="3">F-box domain-containing protein</fullName>
    </recommendedName>
</protein>
<dbReference type="PANTHER" id="PTHR46407">
    <property type="entry name" value="OS02G0208700 PROTEIN"/>
    <property type="match status" value="1"/>
</dbReference>
<evidence type="ECO:0000313" key="1">
    <source>
        <dbReference type="EMBL" id="KDP37186.1"/>
    </source>
</evidence>
<dbReference type="Proteomes" id="UP000027138">
    <property type="component" value="Unassembled WGS sequence"/>
</dbReference>
<reference evidence="1 2" key="1">
    <citation type="journal article" date="2014" name="PLoS ONE">
        <title>Global Analysis of Gene Expression Profiles in Physic Nut (Jatropha curcas L.) Seedlings Exposed to Salt Stress.</title>
        <authorList>
            <person name="Zhang L."/>
            <person name="Zhang C."/>
            <person name="Wu P."/>
            <person name="Chen Y."/>
            <person name="Li M."/>
            <person name="Jiang H."/>
            <person name="Wu G."/>
        </authorList>
    </citation>
    <scope>NUCLEOTIDE SEQUENCE [LARGE SCALE GENOMIC DNA]</scope>
    <source>
        <strain evidence="2">cv. GZQX0401</strain>
        <tissue evidence="1">Young leaves</tissue>
    </source>
</reference>
<accession>A0A067KLR2</accession>
<dbReference type="InterPro" id="IPR044595">
    <property type="entry name" value="KMD1-4"/>
</dbReference>
<sequence>MELIPGLPDDVARDCLVRVMYKQFPTVVSVCKGWRSELELPEFSRRRKNTCSSQRLIVMAQARIDQKEGSSAMKYGASPIYRLTLLELDTGDWCELPLIPEVSNGLPMFCRVVSVGSEIVVLGGMDPTSWEVSNSVFVFDFVSATWRRGADMPGVRRSFFGCASDSDRTVFVVGGHDDEKNALRSGMVYDVAKDEWAPLPDLARERDECKALFHDGKLHVIGGYCTEMQGRFEKTAEVFDVATWKWNGMQENFLAYAMCPRSCTSGNDQLYTCHGTDVLAFKDTTWQAVAKLPADVHNIAHVEALQGKLSVIGSAGFGEPYVGDEMDLKKYTWRKVQTPQQYSGHVQSGCYLEI</sequence>
<dbReference type="PANTHER" id="PTHR46407:SF3">
    <property type="entry name" value="OS02G0208700 PROTEIN"/>
    <property type="match status" value="1"/>
</dbReference>
<dbReference type="OrthoDB" id="191037at2759"/>
<proteinExistence type="predicted"/>
<dbReference type="InterPro" id="IPR006652">
    <property type="entry name" value="Kelch_1"/>
</dbReference>
<dbReference type="CDD" id="cd22152">
    <property type="entry name" value="F-box_AtAFR-like"/>
    <property type="match status" value="1"/>
</dbReference>
<dbReference type="InterPro" id="IPR015915">
    <property type="entry name" value="Kelch-typ_b-propeller"/>
</dbReference>
<keyword evidence="2" id="KW-1185">Reference proteome</keyword>
<dbReference type="Gene3D" id="2.120.10.80">
    <property type="entry name" value="Kelch-type beta propeller"/>
    <property type="match status" value="1"/>
</dbReference>
<organism evidence="1 2">
    <name type="scientific">Jatropha curcas</name>
    <name type="common">Barbados nut</name>
    <dbReference type="NCBI Taxonomy" id="180498"/>
    <lineage>
        <taxon>Eukaryota</taxon>
        <taxon>Viridiplantae</taxon>
        <taxon>Streptophyta</taxon>
        <taxon>Embryophyta</taxon>
        <taxon>Tracheophyta</taxon>
        <taxon>Spermatophyta</taxon>
        <taxon>Magnoliopsida</taxon>
        <taxon>eudicotyledons</taxon>
        <taxon>Gunneridae</taxon>
        <taxon>Pentapetalae</taxon>
        <taxon>rosids</taxon>
        <taxon>fabids</taxon>
        <taxon>Malpighiales</taxon>
        <taxon>Euphorbiaceae</taxon>
        <taxon>Crotonoideae</taxon>
        <taxon>Jatropheae</taxon>
        <taxon>Jatropha</taxon>
    </lineage>
</organism>
<dbReference type="AlphaFoldDB" id="A0A067KLR2"/>